<dbReference type="Pfam" id="PF00637">
    <property type="entry name" value="Clathrin"/>
    <property type="match status" value="2"/>
</dbReference>
<keyword evidence="3" id="KW-1185">Reference proteome</keyword>
<dbReference type="InterPro" id="IPR000547">
    <property type="entry name" value="Clathrin_H-chain/VPS_repeat"/>
</dbReference>
<feature type="repeat" description="CHCR" evidence="1">
    <location>
        <begin position="145"/>
        <end position="296"/>
    </location>
</feature>
<dbReference type="InterPro" id="IPR016024">
    <property type="entry name" value="ARM-type_fold"/>
</dbReference>
<comment type="caution">
    <text evidence="2">The sequence shown here is derived from an EMBL/GenBank/DDBJ whole genome shotgun (WGS) entry which is preliminary data.</text>
</comment>
<name>A0AAV7EPA5_ARIFI</name>
<reference evidence="2 3" key="1">
    <citation type="submission" date="2021-07" db="EMBL/GenBank/DDBJ databases">
        <title>The Aristolochia fimbriata genome: insights into angiosperm evolution, floral development and chemical biosynthesis.</title>
        <authorList>
            <person name="Jiao Y."/>
        </authorList>
    </citation>
    <scope>NUCLEOTIDE SEQUENCE [LARGE SCALE GENOMIC DNA]</scope>
    <source>
        <strain evidence="2">IBCAS-2021</strain>
        <tissue evidence="2">Leaf</tissue>
    </source>
</reference>
<protein>
    <recommendedName>
        <fullName evidence="4">Clathrin heavy chain</fullName>
    </recommendedName>
</protein>
<dbReference type="PROSITE" id="PS50236">
    <property type="entry name" value="CHCR"/>
    <property type="match status" value="2"/>
</dbReference>
<dbReference type="InterPro" id="IPR011990">
    <property type="entry name" value="TPR-like_helical_dom_sf"/>
</dbReference>
<dbReference type="GO" id="GO:0005886">
    <property type="term" value="C:plasma membrane"/>
    <property type="evidence" value="ECO:0007669"/>
    <property type="project" value="TreeGrafter"/>
</dbReference>
<dbReference type="Gene3D" id="1.25.40.730">
    <property type="match status" value="1"/>
</dbReference>
<dbReference type="GO" id="GO:0009506">
    <property type="term" value="C:plasmodesma"/>
    <property type="evidence" value="ECO:0007669"/>
    <property type="project" value="TreeGrafter"/>
</dbReference>
<dbReference type="SMART" id="SM00299">
    <property type="entry name" value="CLH"/>
    <property type="match status" value="3"/>
</dbReference>
<sequence length="698" mass="80144">MKGVGCVLLHANPGNVSLLVGQLLDKECPEDFIKGLILFFCSRLPVEPIVEQSEFLEHLVSEPRMCLFTLHLGKIIIDSNNNPEHFLTTESYYDSGVGVNTVKSVIPTWLLYVVGRMDLEFWEKILCPDNEFRRQLIDQLVSTAFPESKSREQLFAAFKAFMTADLPHKLIDLLEKIFLQNSAFSWKFNLQNLLILTAIKVDPSRVMDFINRLNKFDGPAVGDVAVQAALYEEAFAIFKKFNLYVQAVNVLLQVIESFFSIKEATQFLDVIWAADYANAYHDLVRYLLMVSPKSEEPKVDSELIYGYAQIDVLGDIEEFILMPNAAKVVYAIIFNWATLAVTLVKLKQYQGVTWKEVCFACVDAEEFRLAQTFGLNIMYCEYYLNRGCFNELISLMESGLVLEGAHMGIFIELGVLYARYRYEKLMEHIKLFSTLLNIPKLIRALDEQQHWKELTYFYIQFDEFDNAWDHMQFTDVVVKVANVELYYKAVHFYLQEHPNLINDRHNVLALSVDHTRVVDIMRKGGHPRLLKPYVVAGQSNNVSAVSGALNEIYDGLCESIDLHDNFDQIGLAQKLIALSKKNKLYKDARETCSQSGGLGTLRVGKKELLASCLFICYELIRPDVALELAWMNNMIDFAFTYLLQYIREYTSKVDELIKDKIEALSKLKAKEKEEKYMVAEQQHDGDVSKLCILLLLRR</sequence>
<dbReference type="SUPFAM" id="SSF48371">
    <property type="entry name" value="ARM repeat"/>
    <property type="match status" value="3"/>
</dbReference>
<evidence type="ECO:0000313" key="3">
    <source>
        <dbReference type="Proteomes" id="UP000825729"/>
    </source>
</evidence>
<gene>
    <name evidence="2" type="ORF">H6P81_010211</name>
</gene>
<dbReference type="Gene3D" id="1.25.40.10">
    <property type="entry name" value="Tetratricopeptide repeat domain"/>
    <property type="match status" value="2"/>
</dbReference>
<dbReference type="PANTHER" id="PTHR10292">
    <property type="entry name" value="CLATHRIN HEAVY CHAIN RELATED"/>
    <property type="match status" value="1"/>
</dbReference>
<dbReference type="GO" id="GO:0005794">
    <property type="term" value="C:Golgi apparatus"/>
    <property type="evidence" value="ECO:0007669"/>
    <property type="project" value="TreeGrafter"/>
</dbReference>
<evidence type="ECO:0008006" key="4">
    <source>
        <dbReference type="Google" id="ProtNLM"/>
    </source>
</evidence>
<dbReference type="PANTHER" id="PTHR10292:SF1">
    <property type="entry name" value="CLATHRIN HEAVY CHAIN"/>
    <property type="match status" value="1"/>
</dbReference>
<dbReference type="GO" id="GO:0006886">
    <property type="term" value="P:intracellular protein transport"/>
    <property type="evidence" value="ECO:0007669"/>
    <property type="project" value="UniProtKB-UniRule"/>
</dbReference>
<feature type="repeat" description="CHCR" evidence="1">
    <location>
        <begin position="364"/>
        <end position="502"/>
    </location>
</feature>
<proteinExistence type="predicted"/>
<dbReference type="GO" id="GO:0009507">
    <property type="term" value="C:chloroplast"/>
    <property type="evidence" value="ECO:0007669"/>
    <property type="project" value="TreeGrafter"/>
</dbReference>
<evidence type="ECO:0000256" key="1">
    <source>
        <dbReference type="PROSITE-ProRule" id="PRU01006"/>
    </source>
</evidence>
<dbReference type="GO" id="GO:0032051">
    <property type="term" value="F:clathrin light chain binding"/>
    <property type="evidence" value="ECO:0007669"/>
    <property type="project" value="TreeGrafter"/>
</dbReference>
<organism evidence="2 3">
    <name type="scientific">Aristolochia fimbriata</name>
    <name type="common">White veined hardy Dutchman's pipe vine</name>
    <dbReference type="NCBI Taxonomy" id="158543"/>
    <lineage>
        <taxon>Eukaryota</taxon>
        <taxon>Viridiplantae</taxon>
        <taxon>Streptophyta</taxon>
        <taxon>Embryophyta</taxon>
        <taxon>Tracheophyta</taxon>
        <taxon>Spermatophyta</taxon>
        <taxon>Magnoliopsida</taxon>
        <taxon>Magnoliidae</taxon>
        <taxon>Piperales</taxon>
        <taxon>Aristolochiaceae</taxon>
        <taxon>Aristolochia</taxon>
    </lineage>
</organism>
<evidence type="ECO:0000313" key="2">
    <source>
        <dbReference type="EMBL" id="KAG9450246.1"/>
    </source>
</evidence>
<dbReference type="Proteomes" id="UP000825729">
    <property type="component" value="Unassembled WGS sequence"/>
</dbReference>
<dbReference type="GO" id="GO:0006898">
    <property type="term" value="P:receptor-mediated endocytosis"/>
    <property type="evidence" value="ECO:0007669"/>
    <property type="project" value="TreeGrafter"/>
</dbReference>
<accession>A0AAV7EPA5</accession>
<dbReference type="AlphaFoldDB" id="A0AAV7EPA5"/>
<dbReference type="GO" id="GO:0071439">
    <property type="term" value="C:clathrin complex"/>
    <property type="evidence" value="ECO:0007669"/>
    <property type="project" value="TreeGrafter"/>
</dbReference>
<dbReference type="EMBL" id="JAINDJ010000004">
    <property type="protein sequence ID" value="KAG9450246.1"/>
    <property type="molecule type" value="Genomic_DNA"/>
</dbReference>
<dbReference type="InterPro" id="IPR055358">
    <property type="entry name" value="CHCR"/>
</dbReference>